<dbReference type="InterPro" id="IPR027417">
    <property type="entry name" value="P-loop_NTPase"/>
</dbReference>
<name>A0AAP0MNE2_9ROSI</name>
<feature type="region of interest" description="Disordered" evidence="7">
    <location>
        <begin position="952"/>
        <end position="995"/>
    </location>
</feature>
<keyword evidence="2 5" id="KW-0547">Nucleotide-binding</keyword>
<keyword evidence="3 5" id="KW-0067">ATP-binding</keyword>
<dbReference type="Gene3D" id="3.40.850.10">
    <property type="entry name" value="Kinesin motor domain"/>
    <property type="match status" value="2"/>
</dbReference>
<dbReference type="CDD" id="cd21203">
    <property type="entry name" value="CH_AtKIN14-like"/>
    <property type="match status" value="1"/>
</dbReference>
<evidence type="ECO:0000256" key="4">
    <source>
        <dbReference type="ARBA" id="ARBA00023175"/>
    </source>
</evidence>
<feature type="region of interest" description="Disordered" evidence="7">
    <location>
        <begin position="1017"/>
        <end position="1083"/>
    </location>
</feature>
<dbReference type="GO" id="GO:0008017">
    <property type="term" value="F:microtubule binding"/>
    <property type="evidence" value="ECO:0007669"/>
    <property type="project" value="InterPro"/>
</dbReference>
<dbReference type="SUPFAM" id="SSF47576">
    <property type="entry name" value="Calponin-homology domain, CH-domain"/>
    <property type="match status" value="1"/>
</dbReference>
<keyword evidence="4 5" id="KW-0505">Motor protein</keyword>
<dbReference type="GO" id="GO:0015630">
    <property type="term" value="C:microtubule cytoskeleton"/>
    <property type="evidence" value="ECO:0007669"/>
    <property type="project" value="TreeGrafter"/>
</dbReference>
<evidence type="ECO:0000256" key="6">
    <source>
        <dbReference type="SAM" id="Coils"/>
    </source>
</evidence>
<dbReference type="InterPro" id="IPR019821">
    <property type="entry name" value="Kinesin_motor_CS"/>
</dbReference>
<evidence type="ECO:0000313" key="11">
    <source>
        <dbReference type="Proteomes" id="UP001428341"/>
    </source>
</evidence>
<feature type="compositionally biased region" description="Low complexity" evidence="7">
    <location>
        <begin position="831"/>
        <end position="847"/>
    </location>
</feature>
<dbReference type="Pfam" id="PF00225">
    <property type="entry name" value="Kinesin"/>
    <property type="match status" value="1"/>
</dbReference>
<reference evidence="10 11" key="1">
    <citation type="submission" date="2024-05" db="EMBL/GenBank/DDBJ databases">
        <title>Haplotype-resolved chromosome-level genome assembly of Huyou (Citrus changshanensis).</title>
        <authorList>
            <person name="Miao C."/>
            <person name="Chen W."/>
            <person name="Wu Y."/>
            <person name="Wang L."/>
            <person name="Zhao S."/>
            <person name="Grierson D."/>
            <person name="Xu C."/>
            <person name="Chen K."/>
        </authorList>
    </citation>
    <scope>NUCLEOTIDE SEQUENCE [LARGE SCALE GENOMIC DNA]</scope>
    <source>
        <strain evidence="10">01-14</strain>
        <tissue evidence="10">Leaf</tissue>
    </source>
</reference>
<evidence type="ECO:0000256" key="1">
    <source>
        <dbReference type="ARBA" id="ARBA00010899"/>
    </source>
</evidence>
<dbReference type="PRINTS" id="PR00380">
    <property type="entry name" value="KINESINHEAVY"/>
</dbReference>
<dbReference type="Pfam" id="PF16796">
    <property type="entry name" value="Microtub_bd"/>
    <property type="match status" value="1"/>
</dbReference>
<dbReference type="FunFam" id="3.40.850.10:FF:000178">
    <property type="entry name" value="Kinesin-related protein3"/>
    <property type="match status" value="1"/>
</dbReference>
<sequence>MCFGASSVGLMEPTCFNGCDWAGSLLSLNYVVHAGIVIEKMGILIIGSALNHEMKCTHHVLFRLNVSVKKIRGCVVLKEMTTEQVLTFNVASVVADVLQKHGPRFSDINLASRKADEASLRRYEAAGWLRKSVGVVVGKDLPAQPSEEEFRLGLRSGIILCNVLNKVQPGAVAKVVEGPCDSVVIPDGAALSAFQYFENVRNFLVAAEELGLPTFEASDLEQGGKSAMARIVNCVLALKSYSEWKQGGEKGPWKYAGNLKPSICVSGKPFMRKTSEPFMNSFSRTSSGGQKSLDGVCSEQALNGDLGHDLNEAGNLRNINVLVRAALSDKKPEEIPITVESMLSKVMEEFERRLANQNELIKTTPKTIQIFGPNNSLTSSSGGIEEVECPINKKTEEGAATEIKGKKHANLMSAHNEESKTRLLKQQMLIELQQRDIVELKQTLHTAKAGMQFLQVKYMEDLDTLGNQLHGLAHAASSYQKVLEENRKLYNQVQDLKGNIRVYCRVRPFLDGQSSFMSTVEHIEKGDIVITTPSKYGKEGRKSFSFNKVFGPNATQAEVFSDTRSLIRSVLDGYNVCIFAYGQTGSGKTFTMVREAAHYDYDDNVDGCEIRNSSQNRINVPDANLVPVSSTNDVIEMMNLGQKNRAVGATAMNDRSSRSHSCLTVHVQGRDLASGTILRGSMHLVDLAGSERVDKSEVTGDRLKEAQHINKSLSALGDVIASLAQKNAHVPYRNSKLTQLLQDSLGGQAKTLMFVHISPELEALGETISTLKFAERVATVELGAARVNKDSSDVKELKEQIVSLKAALARKDGDLEHLQYTSSSTPERSALKSGGSSPSKSSCHSLGDFSSNRRQPMEEVGNIQIRNLSASKPRRKSLDPRDLLVSSPPWPMNGTPVPNGKEEDRESSSGDWVDKVMVNKHDLLSRDDNQLVNYEVENKLLFSEKFYQNHHRDPSKIYPEHPTNRLTASRKDNQDYDVQRSQSEIASTDESDLEAAVSDCSEPDSLWQCNIPKVSNIPSSVASKPKKSHLKAPTKSTETRSFIPSLIPSPPTRKLSNGVSPSLHKPGRQLSLVDGKRKTGHPK</sequence>
<comment type="similarity">
    <text evidence="1">Belongs to the TRAFAC class myosin-kinesin ATPase superfamily. Kinesin family. KIN-14 subfamily.</text>
</comment>
<dbReference type="InterPro" id="IPR036872">
    <property type="entry name" value="CH_dom_sf"/>
</dbReference>
<dbReference type="Proteomes" id="UP001428341">
    <property type="component" value="Unassembled WGS sequence"/>
</dbReference>
<dbReference type="SUPFAM" id="SSF52540">
    <property type="entry name" value="P-loop containing nucleoside triphosphate hydrolases"/>
    <property type="match status" value="1"/>
</dbReference>
<keyword evidence="6" id="KW-0175">Coiled coil</keyword>
<evidence type="ECO:0000256" key="5">
    <source>
        <dbReference type="PROSITE-ProRule" id="PRU00283"/>
    </source>
</evidence>
<dbReference type="AlphaFoldDB" id="A0AAP0MNE2"/>
<feature type="domain" description="Calponin-homology (CH)" evidence="8">
    <location>
        <begin position="119"/>
        <end position="243"/>
    </location>
</feature>
<dbReference type="PANTHER" id="PTHR47972:SF12">
    <property type="entry name" value="KINESIN-LIKE PROTEIN KIN-14H"/>
    <property type="match status" value="1"/>
</dbReference>
<feature type="domain" description="Kinesin motor" evidence="9">
    <location>
        <begin position="499"/>
        <end position="780"/>
    </location>
</feature>
<feature type="compositionally biased region" description="Basic and acidic residues" evidence="7">
    <location>
        <begin position="952"/>
        <end position="978"/>
    </location>
</feature>
<evidence type="ECO:0000259" key="9">
    <source>
        <dbReference type="PROSITE" id="PS50067"/>
    </source>
</evidence>
<feature type="coiled-coil region" evidence="6">
    <location>
        <begin position="787"/>
        <end position="814"/>
    </location>
</feature>
<evidence type="ECO:0000256" key="7">
    <source>
        <dbReference type="SAM" id="MobiDB-lite"/>
    </source>
</evidence>
<dbReference type="EMBL" id="JBCGBO010000003">
    <property type="protein sequence ID" value="KAK9215652.1"/>
    <property type="molecule type" value="Genomic_DNA"/>
</dbReference>
<feature type="binding site" evidence="5">
    <location>
        <begin position="582"/>
        <end position="589"/>
    </location>
    <ligand>
        <name>ATP</name>
        <dbReference type="ChEBI" id="CHEBI:30616"/>
    </ligand>
</feature>
<accession>A0AAP0MNE2</accession>
<dbReference type="InterPro" id="IPR001752">
    <property type="entry name" value="Kinesin_motor_dom"/>
</dbReference>
<dbReference type="PROSITE" id="PS50067">
    <property type="entry name" value="KINESIN_MOTOR_2"/>
    <property type="match status" value="1"/>
</dbReference>
<dbReference type="InterPro" id="IPR031852">
    <property type="entry name" value="Vik1/Cik1_MT-bd"/>
</dbReference>
<feature type="region of interest" description="Disordered" evidence="7">
    <location>
        <begin position="820"/>
        <end position="911"/>
    </location>
</feature>
<dbReference type="Pfam" id="PF00307">
    <property type="entry name" value="CH"/>
    <property type="match status" value="1"/>
</dbReference>
<feature type="compositionally biased region" description="Basic and acidic residues" evidence="7">
    <location>
        <begin position="900"/>
        <end position="911"/>
    </location>
</feature>
<dbReference type="GO" id="GO:0005524">
    <property type="term" value="F:ATP binding"/>
    <property type="evidence" value="ECO:0007669"/>
    <property type="project" value="UniProtKB-UniRule"/>
</dbReference>
<evidence type="ECO:0000313" key="10">
    <source>
        <dbReference type="EMBL" id="KAK9215652.1"/>
    </source>
</evidence>
<dbReference type="InterPro" id="IPR001715">
    <property type="entry name" value="CH_dom"/>
</dbReference>
<evidence type="ECO:0000256" key="2">
    <source>
        <dbReference type="ARBA" id="ARBA00022741"/>
    </source>
</evidence>
<dbReference type="FunFam" id="1.10.418.10:FF:000062">
    <property type="entry name" value="Kinesin-like protein KIN-14I isoform A"/>
    <property type="match status" value="1"/>
</dbReference>
<keyword evidence="11" id="KW-1185">Reference proteome</keyword>
<evidence type="ECO:0000259" key="8">
    <source>
        <dbReference type="PROSITE" id="PS50021"/>
    </source>
</evidence>
<organism evidence="10 11">
    <name type="scientific">Citrus x changshan-huyou</name>
    <dbReference type="NCBI Taxonomy" id="2935761"/>
    <lineage>
        <taxon>Eukaryota</taxon>
        <taxon>Viridiplantae</taxon>
        <taxon>Streptophyta</taxon>
        <taxon>Embryophyta</taxon>
        <taxon>Tracheophyta</taxon>
        <taxon>Spermatophyta</taxon>
        <taxon>Magnoliopsida</taxon>
        <taxon>eudicotyledons</taxon>
        <taxon>Gunneridae</taxon>
        <taxon>Pentapetalae</taxon>
        <taxon>rosids</taxon>
        <taxon>malvids</taxon>
        <taxon>Sapindales</taxon>
        <taxon>Rutaceae</taxon>
        <taxon>Aurantioideae</taxon>
        <taxon>Citrus</taxon>
    </lineage>
</organism>
<comment type="caution">
    <text evidence="10">The sequence shown here is derived from an EMBL/GenBank/DDBJ whole genome shotgun (WGS) entry which is preliminary data.</text>
</comment>
<dbReference type="GO" id="GO:0003777">
    <property type="term" value="F:microtubule motor activity"/>
    <property type="evidence" value="ECO:0007669"/>
    <property type="project" value="InterPro"/>
</dbReference>
<dbReference type="Gene3D" id="1.10.418.10">
    <property type="entry name" value="Calponin-like domain"/>
    <property type="match status" value="1"/>
</dbReference>
<protein>
    <submittedName>
        <fullName evidence="10">Uncharacterized protein</fullName>
    </submittedName>
</protein>
<dbReference type="PANTHER" id="PTHR47972">
    <property type="entry name" value="KINESIN-LIKE PROTEIN KLP-3"/>
    <property type="match status" value="1"/>
</dbReference>
<gene>
    <name evidence="10" type="ORF">WN944_007657</name>
</gene>
<dbReference type="PROSITE" id="PS00411">
    <property type="entry name" value="KINESIN_MOTOR_1"/>
    <property type="match status" value="1"/>
</dbReference>
<dbReference type="PROSITE" id="PS50021">
    <property type="entry name" value="CH"/>
    <property type="match status" value="1"/>
</dbReference>
<dbReference type="InterPro" id="IPR036961">
    <property type="entry name" value="Kinesin_motor_dom_sf"/>
</dbReference>
<dbReference type="InterPro" id="IPR027640">
    <property type="entry name" value="Kinesin-like_fam"/>
</dbReference>
<dbReference type="GO" id="GO:0007018">
    <property type="term" value="P:microtubule-based movement"/>
    <property type="evidence" value="ECO:0007669"/>
    <property type="project" value="InterPro"/>
</dbReference>
<dbReference type="SMART" id="SM00129">
    <property type="entry name" value="KISc"/>
    <property type="match status" value="1"/>
</dbReference>
<dbReference type="SMART" id="SM00033">
    <property type="entry name" value="CH"/>
    <property type="match status" value="1"/>
</dbReference>
<evidence type="ECO:0000256" key="3">
    <source>
        <dbReference type="ARBA" id="ARBA00022840"/>
    </source>
</evidence>
<proteinExistence type="inferred from homology"/>